<feature type="lipid moiety-binding region" description="S-palmitoyl cysteine; by host" evidence="33">
    <location>
        <position position="756"/>
    </location>
</feature>
<feature type="domain" description="Human immunodeficiency virus 1 envelope glycoprotein Gp120" evidence="36">
    <location>
        <begin position="144"/>
        <end position="503"/>
    </location>
</feature>
<keyword evidence="8 33" id="KW-1170">Fusion of virus membrane with host endosomal membrane</keyword>
<evidence type="ECO:0000256" key="4">
    <source>
        <dbReference type="ARBA" id="ARBA00004563"/>
    </source>
</evidence>
<evidence type="ECO:0000256" key="23">
    <source>
        <dbReference type="ARBA" id="ARBA00023046"/>
    </source>
</evidence>
<evidence type="ECO:0000256" key="2">
    <source>
        <dbReference type="ARBA" id="ARBA00004433"/>
    </source>
</evidence>
<dbReference type="InterPro" id="IPR037527">
    <property type="entry name" value="Gp160"/>
</dbReference>
<keyword evidence="11 33" id="KW-0945">Host-virus interaction</keyword>
<evidence type="ECO:0000256" key="26">
    <source>
        <dbReference type="ARBA" id="ARBA00023139"/>
    </source>
</evidence>
<feature type="region of interest" description="Disordered" evidence="35">
    <location>
        <begin position="709"/>
        <end position="734"/>
    </location>
</feature>
<comment type="subcellular location">
    <molecule>Surface protein gp120</molecule>
    <subcellularLocation>
        <location evidence="33">Virion membrane</location>
        <topology evidence="33">Peripheral membrane protein</topology>
    </subcellularLocation>
    <subcellularLocation>
        <location evidence="33">Host cell membrane</location>
        <topology evidence="33">Peripheral membrane protein</topology>
    </subcellularLocation>
    <subcellularLocation>
        <location evidence="33">Host endosome membrane</location>
        <topology evidence="33">Single-pass type I membrane protein</topology>
    </subcellularLocation>
    <text evidence="33">The surface protein is not anchored to the viral envelope, but associates with the extravirion surface through its binding to TM. It is probably concentrated at the site of budding and incorporated into the virions possibly by contacts between the cytoplasmic tail of Env and the N-terminus of Gag.</text>
</comment>
<dbReference type="GO" id="GO:0055036">
    <property type="term" value="C:virion membrane"/>
    <property type="evidence" value="ECO:0007669"/>
    <property type="project" value="UniProtKB-SubCell"/>
</dbReference>
<dbReference type="GO" id="GO:0005198">
    <property type="term" value="F:structural molecule activity"/>
    <property type="evidence" value="ECO:0007669"/>
    <property type="project" value="UniProtKB-UniRule"/>
</dbReference>
<comment type="domain">
    <text evidence="33">The membrane proximal external region (MPER) present in gp41 is a tryptophan-rich region recognized by the antibodies 2F5, Z13, and 4E10. MPER seems to play a role in fusion.</text>
</comment>
<keyword evidence="23 33" id="KW-1039">Host endosome</keyword>
<evidence type="ECO:0000256" key="6">
    <source>
        <dbReference type="ARBA" id="ARBA00004650"/>
    </source>
</evidence>
<comment type="PTM">
    <text evidence="33">Palmitoylation of the transmembrane protein and of Env polyprotein (prior to its proteolytic cleavage) is essential for their association with host cell membrane lipid rafts. Palmitoylation is therefore required for envelope trafficking to classical lipid rafts, but not for viral replication.</text>
</comment>
<comment type="subunit">
    <text evidence="32">The mature envelope protein (Env) consists of a homotrimer of non-covalently associated gp120-gp41 heterodimers. The resulting complex protrudes from the virus surface as a spike. There seems to be as few as 10 spikes on the average virion. Interacts with host CD4, CCR5 and CXCR4. Gp120 also interacts with the C-type lectins CD209/DC-SIGN and CLEC4M/DC-SIGNR (collectively referred to as DC-SIGN(R)). Gp120 and gp41 interact with GalCer. Gp120 interacts with host ITGA4/ITGB7 complex; on CD4+ T-cells, this interaction results in rapid activation of integrin ITGAL/LFA-1, which facilitates efficient cell-to-cell spreading of HIV-1. Gp120 interacts with cell-associated heparan sulfate; this interaction increases virus infectivity on permissive cells and may be involved in infection of CD4- cells.</text>
</comment>
<evidence type="ECO:0000256" key="14">
    <source>
        <dbReference type="ARBA" id="ARBA00022692"/>
    </source>
</evidence>
<evidence type="ECO:0000256" key="5">
    <source>
        <dbReference type="ARBA" id="ARBA00004578"/>
    </source>
</evidence>
<dbReference type="GO" id="GO:0039654">
    <property type="term" value="P:fusion of virus membrane with host endosome membrane"/>
    <property type="evidence" value="ECO:0007669"/>
    <property type="project" value="UniProtKB-UniRule"/>
</dbReference>
<evidence type="ECO:0000256" key="20">
    <source>
        <dbReference type="ARBA" id="ARBA00022879"/>
    </source>
</evidence>
<sequence>MKVKETKKNCQHLWKWGIMLLGMLMICRASGNLWVTVYYGVPVWKEATTTLFCASDARAYDTEVHNVWATHACVPTDPNPQEVVLGNVTEDFNMWQNNMVEQMHEDIISLWDQSLKPCVKLTPLCVTLNCTNVTRAINTTDNSWKDIKNCSFNVTTSIRDRVQRAYALFDRLDVVPIDDNNNNTNNNTNYATYRLMSCNTSVITQACPKISFEPIPIHYCAPAGFAILKCNNKTFSGKGKCNNVSTVQCTHGIRPVVSTQLLLNGSLAEEEVVIRSDNFTDNAKTIIVQLNESVQINCTRPNNNTRKSINIGPGRAFFATGDIIGDIRQAHCNISKTQWNNTLKQIAIKLREQFNKTIIFNHSSGGDPEIVMHSFNCGGEFFYCNSTQLFNSTWLFNGTGDDNSPITLPCRIKQIVNMWQEVGKAMYAPPIKGQIRCSSNITGLLLTRDGGPSNNQSEVFRPGGGNMKDNWRSELYKYKVVKIEPLGLAPTKAKRRVVQREKRAVTLGAVFLGFLGAAGSTMGAASITLTVQARLLLSGIVQQQSNLLRAIEAQQHLLQLTVWGIKQLQARVLALERYLRDQQLLGIWGCSGKLICTTAVPWNTSWSNKNLSQIWDNMTWMQWEKEIENYTDLIYDLLEKSQNQQEKNEQELLALDKWASLWSWFDLTNWLWYIKIFIMIVGGLIGLRIIFAVLSVVNRVRQGYSPLSLQTRLPTPRGPDRPDGTEEEGGEKDRGRSVRLVDGFLALIWDDLRSLCLFSYHRLRDLLLIAARIVELLGRRGWEALKYWWNLLQYWSRELKNSAVSLLNATAIVVAEGTDRIIEVLQRIYRAFIHIPRRIRQGLEIALL</sequence>
<feature type="short sequence motif" description="YXXL motif; contains endocytosis signal" evidence="33">
    <location>
        <begin position="704"/>
        <end position="707"/>
    </location>
</feature>
<keyword evidence="20 33" id="KW-0261">Viral envelope protein</keyword>
<feature type="disulfide bond" evidence="33">
    <location>
        <begin position="220"/>
        <end position="249"/>
    </location>
</feature>
<evidence type="ECO:0000256" key="3">
    <source>
        <dbReference type="ARBA" id="ARBA00004505"/>
    </source>
</evidence>
<dbReference type="FunFam" id="2.170.40.20:FF:000001">
    <property type="entry name" value="Envelope glycoprotein gp160"/>
    <property type="match status" value="1"/>
</dbReference>
<keyword evidence="27 33" id="KW-1015">Disulfide bond</keyword>
<feature type="region of interest" description="CD4-binding loop" evidence="33">
    <location>
        <begin position="363"/>
        <end position="373"/>
    </location>
</feature>
<feature type="transmembrane region" description="Helical" evidence="34">
    <location>
        <begin position="670"/>
        <end position="697"/>
    </location>
</feature>
<evidence type="ECO:0000256" key="10">
    <source>
        <dbReference type="ARBA" id="ARBA00022570"/>
    </source>
</evidence>
<feature type="transmembrane region" description="Helical" evidence="34">
    <location>
        <begin position="16"/>
        <end position="41"/>
    </location>
</feature>
<comment type="function">
    <text evidence="33">Transmembrane protein gp41: Acts as a class I viral fusion protein. Under the current model, the protein has at least 3 conformational states: pre-fusion native state, pre-hairpin intermediate state, and post-fusion hairpin state. During fusion of viral and target intracellular membranes, the coiled coil regions (heptad repeats) assume a trimer-of-hairpins structure, positioning the fusion peptide in close proximity to the C-terminal region of the ectodomain. The formation of this structure appears to drive apposition and subsequent fusion of viral and target cell membranes. Complete fusion occurs in host cell endosomes and is dynamin-dependent, however some lipid transfer might occur at the plasma membrane. The virus undergoes clathrin-dependent internalization long before endosomal fusion, thus minimizing the surface exposure of conserved viral epitopes during fusion and reducing the efficacy of inhibitors targeting these epitopes. Membranes fusion leads to delivery of the nucleocapsid into the cytoplasm.</text>
</comment>
<evidence type="ECO:0000256" key="24">
    <source>
        <dbReference type="ARBA" id="ARBA00023054"/>
    </source>
</evidence>
<feature type="short sequence motif" description="Di-leucine internalization motif" evidence="33">
    <location>
        <begin position="847"/>
        <end position="848"/>
    </location>
</feature>
<feature type="site" description="Cleavage; by host furin" evidence="33">
    <location>
        <begin position="503"/>
        <end position="504"/>
    </location>
</feature>
<gene>
    <name evidence="33 38" type="primary">env</name>
</gene>
<feature type="chain" id="PRO_5033193532" description="Envelope glycoprotein gp160" evidence="33">
    <location>
        <begin position="32"/>
        <end position="848"/>
    </location>
</feature>
<keyword evidence="31 33" id="KW-1160">Virus entry into host cell</keyword>
<evidence type="ECO:0000256" key="12">
    <source>
        <dbReference type="ARBA" id="ARBA00022595"/>
    </source>
</evidence>
<dbReference type="GO" id="GO:0044175">
    <property type="term" value="C:host cell endosome membrane"/>
    <property type="evidence" value="ECO:0007669"/>
    <property type="project" value="UniProtKB-SubCell"/>
</dbReference>
<dbReference type="GO" id="GO:0019064">
    <property type="term" value="P:fusion of virus membrane with host plasma membrane"/>
    <property type="evidence" value="ECO:0007669"/>
    <property type="project" value="UniProtKB-UniRule"/>
</dbReference>
<keyword evidence="29 33" id="KW-0899">Viral immunoevasion</keyword>
<keyword evidence="15 33" id="KW-0053">Apoptosis</keyword>
<evidence type="ECO:0000256" key="35">
    <source>
        <dbReference type="SAM" id="MobiDB-lite"/>
    </source>
</evidence>
<reference evidence="38" key="1">
    <citation type="submission" date="2020-07" db="EMBL/GenBank/DDBJ databases">
        <authorList>
            <person name="Gondim M."/>
        </authorList>
    </citation>
    <scope>NUCLEOTIDE SEQUENCE</scope>
    <source>
        <strain evidence="38">MM23.07.SGS.21</strain>
    </source>
</reference>
<dbReference type="GO" id="GO:0075512">
    <property type="term" value="P:clathrin-dependent endocytosis of virus by host cell"/>
    <property type="evidence" value="ECO:0007669"/>
    <property type="project" value="UniProtKB-UniRule"/>
</dbReference>
<keyword evidence="19 33" id="KW-1043">Host membrane</keyword>
<evidence type="ECO:0000256" key="32">
    <source>
        <dbReference type="ARBA" id="ARBA00062028"/>
    </source>
</evidence>
<feature type="chain" id="PRO_5033193533" description="Transmembrane protein gp41" evidence="33">
    <location>
        <begin position="504"/>
        <end position="848"/>
    </location>
</feature>
<comment type="PTM">
    <text evidence="33">Specific enzymatic cleavages in vivo yield mature proteins. Envelope glycoproteins are synthesized as a inactive precursor that is heavily N-glycosylated and processed likely by host cell furin in the Golgi to yield the mature SU and TM proteins. The cleavage site between SU and TM requires the minimal sequence [KR]-X-[KR]-R. About 2 of the 9 disulfide bonds of gp41 are reduced by P4HB/PDI, following binding to CD4 receptor.</text>
</comment>
<keyword evidence="10 33" id="KW-1165">Clathrin-mediated endocytosis of virus by host</keyword>
<evidence type="ECO:0000256" key="29">
    <source>
        <dbReference type="ARBA" id="ARBA00023280"/>
    </source>
</evidence>
<feature type="region of interest" description="Fusion peptide" evidence="33">
    <location>
        <begin position="504"/>
        <end position="524"/>
    </location>
</feature>
<comment type="caution">
    <text evidence="33 34">Lacks conserved residue(s) required for the propagation of feature annotation.</text>
</comment>
<dbReference type="InterPro" id="IPR000777">
    <property type="entry name" value="HIV1_Gp120"/>
</dbReference>
<keyword evidence="22 33" id="KW-1133">Transmembrane helix</keyword>
<keyword evidence="13 33" id="KW-0165">Cleavage on pair of basic residues</keyword>
<protein>
    <recommendedName>
        <fullName evidence="33">Envelope glycoprotein gp160</fullName>
    </recommendedName>
    <alternativeName>
        <fullName evidence="33">Env polyprotein</fullName>
    </alternativeName>
    <component>
        <recommendedName>
            <fullName evidence="33">Surface protein gp120</fullName>
            <shortName evidence="33">SU</shortName>
        </recommendedName>
        <alternativeName>
            <fullName evidence="33">Glycoprotein 120</fullName>
            <shortName evidence="33">gp120</shortName>
        </alternativeName>
    </component>
    <component>
        <recommendedName>
            <fullName evidence="33">Transmembrane protein gp41</fullName>
            <shortName evidence="33">TM</shortName>
        </recommendedName>
        <alternativeName>
            <fullName evidence="33">Glycoprotein 41</fullName>
            <shortName evidence="33">gp41</shortName>
        </alternativeName>
    </component>
</protein>
<evidence type="ECO:0000256" key="28">
    <source>
        <dbReference type="ARBA" id="ARBA00023180"/>
    </source>
</evidence>
<keyword evidence="9 33" id="KW-1032">Host cell membrane</keyword>
<keyword evidence="14 33" id="KW-0812">Transmembrane</keyword>
<comment type="subcellular location">
    <subcellularLocation>
        <location evidence="3">Host cell membrane</location>
        <topology evidence="3">Peripheral membrane protein</topology>
    </subcellularLocation>
    <subcellularLocation>
        <location evidence="1">Host cell membrane</location>
        <topology evidence="1">Single-pass type I membrane protein</topology>
    </subcellularLocation>
    <subcellularLocation>
        <location evidence="2">Host endosome membrane</location>
        <topology evidence="2">Peripheral membrane protein</topology>
    </subcellularLocation>
    <subcellularLocation>
        <location evidence="5">Host endosome membrane</location>
        <topology evidence="5">Single-pass type I membrane protein</topology>
    </subcellularLocation>
    <subcellularLocation>
        <location evidence="6">Virion membrane</location>
        <topology evidence="6">Peripheral membrane protein</topology>
    </subcellularLocation>
    <subcellularLocation>
        <location evidence="4">Virion membrane</location>
        <topology evidence="4">Single-pass type I membrane protein</topology>
    </subcellularLocation>
</comment>
<comment type="subcellular location">
    <molecule>Transmembrane protein gp41</molecule>
    <subcellularLocation>
        <location evidence="33">Virion membrane</location>
        <topology evidence="33">Single-pass type I membrane protein</topology>
    </subcellularLocation>
    <subcellularLocation>
        <location evidence="33">Host cell membrane</location>
        <topology evidence="33">Single-pass type I membrane protein</topology>
    </subcellularLocation>
    <subcellularLocation>
        <location evidence="33">Host endosome membrane</location>
        <topology evidence="33">Single-pass type I membrane protein</topology>
    </subcellularLocation>
    <text evidence="33">It is probably concentrated at the site of budding and incorporated into the virions possibly by contacts between the cytoplasmic tail of Env and the N-terminus of Gag.</text>
</comment>
<evidence type="ECO:0000256" key="16">
    <source>
        <dbReference type="ARBA" id="ARBA00022729"/>
    </source>
</evidence>
<dbReference type="CDD" id="cd09909">
    <property type="entry name" value="HIV-1-like_HR1-HR2"/>
    <property type="match status" value="1"/>
</dbReference>
<dbReference type="Gene3D" id="1.10.287.210">
    <property type="match status" value="1"/>
</dbReference>
<evidence type="ECO:0000256" key="15">
    <source>
        <dbReference type="ARBA" id="ARBA00022703"/>
    </source>
</evidence>
<feature type="transmembrane region" description="Helical" evidence="34">
    <location>
        <begin position="504"/>
        <end position="527"/>
    </location>
</feature>
<comment type="subunit">
    <text evidence="33">The mature envelope protein (Env) consists of a homotrimer of non-covalently associated gp120-gp41 heterodimers. The resulting complex protrudes from the virus surface as a spike. There seems to be as few as 10 spikes on the average virion. Surface protein gp120 interacts with host CD4, CCR5 and CXCR4. Gp120 also interacts with the C-type lectins CD209/DC-SIGN and CLEC4M/DC-SIGNR (collectively referred to as DC-SIGN(R)). Gp120 and gp41 interact with GalCer. Gp120 interacts with host ITGA4/ITGB7 complex; on CD4+ T-cells, this interaction results in rapid activation of integrin ITGAL/LFA-1, which facilitates efficient cell-to-cell spreading of HIV-1. Gp120 interacts with cell-associated heparan sulfate; this interaction increases virus infectivity on permissive cells and may be involved in infection of CD4- cells.</text>
</comment>
<dbReference type="EMBL" id="MT794167">
    <property type="protein sequence ID" value="QQX40869.1"/>
    <property type="molecule type" value="Genomic_RNA"/>
</dbReference>
<comment type="domain">
    <text evidence="33">The YXXL motif is involved in determining the exact site of viral release at the surface of infected mononuclear cells and promotes endocytosis. YXXL and di-leucine endocytosis motifs interact directly or indirectly with the clathrin adapter complexes, opperate independently, and their activities are not additive.</text>
</comment>
<comment type="miscellaneous">
    <text evidence="33">HIV-1 lineages are divided in three main groups, M (for Major), O (for Outlier), and N (for New, or Non-M, Non-O). The vast majority of strains found worldwide belong to the group M. Group O seems to be endemic to and largely confined to Cameroon and neighboring countries in West Central Africa, where these viruses represent a small minority of HIV-1 strains. The group N is represented by a limited number of isolates from Cameroonian persons. The group M is further subdivided in 9 clades or subtypes (A to D, F to H, J and K).</text>
</comment>
<evidence type="ECO:0000256" key="25">
    <source>
        <dbReference type="ARBA" id="ARBA00023136"/>
    </source>
</evidence>
<evidence type="ECO:0000256" key="33">
    <source>
        <dbReference type="HAMAP-Rule" id="MF_04083"/>
    </source>
</evidence>
<keyword evidence="21 33" id="KW-1164">Virus endocytosis by host</keyword>
<evidence type="ECO:0000256" key="22">
    <source>
        <dbReference type="ARBA" id="ARBA00022989"/>
    </source>
</evidence>
<feature type="region of interest" description="V5" evidence="33">
    <location>
        <begin position="453"/>
        <end position="463"/>
    </location>
</feature>
<keyword evidence="7 33" id="KW-1168">Fusion of virus membrane with host membrane</keyword>
<evidence type="ECO:0000256" key="1">
    <source>
        <dbReference type="ARBA" id="ARBA00004402"/>
    </source>
</evidence>
<comment type="miscellaneous">
    <text evidence="33">Inhibitors targeting HIV-1 viral envelope proteins are used as antiretroviral drugs. Attachment of virions to the cell surface via non-specific interactions and CD4 binding can be blocked by inhibitors that include cyanovirin-N, cyclotriazadisulfonamide analogs, PRO 2000, TNX 355 and PRO 542. In addition, BMS 806 can block CD4-induced conformational changes. Env interactions with the coreceptor molecules can be targeted by CCR5 antagonists including SCH-D, maraviroc (UK 427857) and aplaviroc (GW 873140), and the CXCR4 antagonist AMD 070. Fusion of viral and cellular membranes can be inhibited by peptides such as enfuvirtide and tifuvirtide (T 1249). Resistance to inhibitors associated with mutations in Env are observed. Most of the time, single mutations confer only a modest reduction in drug susceptibility. Combination of several mutations is usually required to develop a high-level drug resistance.</text>
</comment>
<keyword evidence="17 33" id="KW-1161">Viral attachment to host cell</keyword>
<feature type="coiled-coil region" evidence="33">
    <location>
        <begin position="625"/>
        <end position="659"/>
    </location>
</feature>
<proteinExistence type="inferred from homology"/>
<reference evidence="38" key="2">
    <citation type="journal article" name="Sci. Transl. Med.">
        <title>Heightened resistance to host type 1 interferons characterizes HIV-1 at transmission and after antiretroviral therapy interruption.</title>
        <authorList>
            <person name="Gondim M.V.P."/>
            <person name="Sherrill-Mix S."/>
            <person name="Bibollet-Ruche F."/>
            <person name="Russell R.M."/>
            <person name="Trimboli S."/>
            <person name="Smith A.G."/>
            <person name="Li Y."/>
            <person name="Liu W."/>
            <person name="Avitto A.N."/>
            <person name="DeVoto J.C."/>
            <person name="Connell J."/>
            <person name="Fenton-May A.E."/>
            <person name="Pellegrino P."/>
            <person name="Williams I."/>
            <person name="Papasavvas E."/>
            <person name="Lorenzi J.C.C."/>
            <person name="Salantes D.B."/>
            <person name="Mampe F."/>
            <person name="Monroy M.A."/>
            <person name="Cohen Y.Z."/>
            <person name="Heath S."/>
            <person name="Saag M.S."/>
            <person name="Montaner L.J."/>
            <person name="Collman R.G."/>
            <person name="Siliciano J.M."/>
            <person name="Siliciano R.F."/>
            <person name="Plenderleith L.J."/>
            <person name="Sharp P.M."/>
            <person name="Caskey M."/>
            <person name="Nussenzweig M.C."/>
            <person name="Shaw G.M."/>
            <person name="Borrow P."/>
            <person name="Bar K.J."/>
            <person name="Hahn B.H."/>
        </authorList>
    </citation>
    <scope>NUCLEOTIDE SEQUENCE</scope>
    <source>
        <strain evidence="38">MM23.07.SGS.21</strain>
    </source>
</reference>
<comment type="PTM">
    <text evidence="33">Highly glycosylated by host. The high number of glycan on the protein is reffered to as 'glycan shield' because it contributes to hide protein sequence from adaptive immune system.</text>
</comment>
<evidence type="ECO:0000256" key="31">
    <source>
        <dbReference type="ARBA" id="ARBA00023296"/>
    </source>
</evidence>
<dbReference type="Gene3D" id="2.170.40.20">
    <property type="entry name" value="Human immunodeficiency virus 1, Gp160, envelope glycoprotein"/>
    <property type="match status" value="2"/>
</dbReference>
<evidence type="ECO:0000256" key="19">
    <source>
        <dbReference type="ARBA" id="ARBA00022870"/>
    </source>
</evidence>
<feature type="domain" description="Retroviral envelope protein GP41-like" evidence="37">
    <location>
        <begin position="522"/>
        <end position="710"/>
    </location>
</feature>
<evidence type="ECO:0000256" key="21">
    <source>
        <dbReference type="ARBA" id="ARBA00022890"/>
    </source>
</evidence>
<evidence type="ECO:0000256" key="13">
    <source>
        <dbReference type="ARBA" id="ARBA00022685"/>
    </source>
</evidence>
<feature type="region of interest" description="Immunosuppression" evidence="33">
    <location>
        <begin position="566"/>
        <end position="584"/>
    </location>
</feature>
<dbReference type="Gene3D" id="1.20.5.490">
    <property type="entry name" value="Single helix bin"/>
    <property type="match status" value="1"/>
</dbReference>
<dbReference type="FunFam" id="1.20.5.490:FF:000001">
    <property type="entry name" value="Envelope glycoprotein gp160"/>
    <property type="match status" value="1"/>
</dbReference>
<feature type="topological domain" description="Cytoplasmic" evidence="33">
    <location>
        <begin position="698"/>
        <end position="848"/>
    </location>
</feature>
<accession>A0A887F062</accession>
<evidence type="ECO:0000259" key="36">
    <source>
        <dbReference type="Pfam" id="PF00516"/>
    </source>
</evidence>
<evidence type="ECO:0000256" key="11">
    <source>
        <dbReference type="ARBA" id="ARBA00022581"/>
    </source>
</evidence>
<feature type="domain" description="Human immunodeficiency virus 1 envelope glycoprotein Gp120" evidence="36">
    <location>
        <begin position="33"/>
        <end position="140"/>
    </location>
</feature>
<keyword evidence="16 33" id="KW-0732">Signal</keyword>
<keyword evidence="18 33" id="KW-0946">Virion</keyword>
<evidence type="ECO:0000256" key="18">
    <source>
        <dbReference type="ARBA" id="ARBA00022844"/>
    </source>
</evidence>
<dbReference type="Pfam" id="PF00516">
    <property type="entry name" value="GP120"/>
    <property type="match status" value="2"/>
</dbReference>
<organismHost>
    <name type="scientific">Homo sapiens</name>
    <name type="common">Human</name>
    <dbReference type="NCBI Taxonomy" id="9606"/>
</organismHost>
<keyword evidence="12 33" id="KW-1162">Viral penetration into host cytoplasm</keyword>
<dbReference type="GO" id="GO:1903911">
    <property type="term" value="P:positive regulation of receptor clustering"/>
    <property type="evidence" value="ECO:0007669"/>
    <property type="project" value="UniProtKB-UniRule"/>
</dbReference>
<evidence type="ECO:0000256" key="8">
    <source>
        <dbReference type="ARBA" id="ARBA00022510"/>
    </source>
</evidence>
<name>A0A887F062_HV1</name>
<dbReference type="GO" id="GO:0016020">
    <property type="term" value="C:membrane"/>
    <property type="evidence" value="ECO:0007669"/>
    <property type="project" value="UniProtKB-UniRule"/>
</dbReference>
<keyword evidence="26 33" id="KW-0564">Palmitate</keyword>
<dbReference type="GO" id="GO:1903908">
    <property type="term" value="P:positive regulation of plasma membrane raft polarization"/>
    <property type="evidence" value="ECO:0007669"/>
    <property type="project" value="UniProtKB-UniRule"/>
</dbReference>
<evidence type="ECO:0000259" key="37">
    <source>
        <dbReference type="Pfam" id="PF00517"/>
    </source>
</evidence>
<feature type="disulfide bond" evidence="33">
    <location>
        <begin position="53"/>
        <end position="73"/>
    </location>
</feature>
<dbReference type="HAMAP" id="MF_04083">
    <property type="entry name" value="HIV_ENV"/>
    <property type="match status" value="1"/>
</dbReference>
<feature type="disulfide bond" evidence="33">
    <location>
        <begin position="230"/>
        <end position="241"/>
    </location>
</feature>
<feature type="disulfide bond" evidence="33">
    <location>
        <begin position="590"/>
        <end position="596"/>
    </location>
</feature>
<dbReference type="GO" id="GO:0019031">
    <property type="term" value="C:viral envelope"/>
    <property type="evidence" value="ECO:0007669"/>
    <property type="project" value="UniProtKB-KW"/>
</dbReference>
<comment type="domain">
    <text evidence="33">The CD4-binding region is targeted by the antibody b12.</text>
</comment>
<dbReference type="FunFam" id="1.10.287.210:FF:000001">
    <property type="entry name" value="Envelope glycoprotein gp160"/>
    <property type="match status" value="1"/>
</dbReference>
<evidence type="ECO:0000256" key="7">
    <source>
        <dbReference type="ARBA" id="ARBA00022506"/>
    </source>
</evidence>
<dbReference type="GO" id="GO:0052031">
    <property type="term" value="P:symbiont-mediated perturbation of host defense response"/>
    <property type="evidence" value="ECO:0007669"/>
    <property type="project" value="UniProtKB-UniRule"/>
</dbReference>
<dbReference type="GO" id="GO:0019062">
    <property type="term" value="P:virion attachment to host cell"/>
    <property type="evidence" value="ECO:0007669"/>
    <property type="project" value="UniProtKB-UniRule"/>
</dbReference>
<comment type="domain">
    <text evidence="33">Some of the most genetically diverse regions of the viral genome are present in Env. They are called variable regions 1 through 5 (V1 through V5). Coreceptor usage of gp120 is determined mainly by the primary structure of the third variable region (V3) in the outer domain of gp120. The sequence of V3 determines which coreceptor, CCR5 and/or CXCR4 (corresponding to R5/macrophage, X4/T cell and R5X4/T cell and macrophage tropism), is used to trigger the fusion potential of the Env complex, and hence which cells the virus can infect. Binding to CCR5 involves a region adjacent in addition to V3.</text>
</comment>
<comment type="similarity">
    <text evidence="33">Belongs to the HIV-1 env protein family.</text>
</comment>
<dbReference type="GO" id="GO:0020002">
    <property type="term" value="C:host cell plasma membrane"/>
    <property type="evidence" value="ECO:0007669"/>
    <property type="project" value="UniProtKB-SubCell"/>
</dbReference>
<dbReference type="GO" id="GO:0019082">
    <property type="term" value="P:viral protein processing"/>
    <property type="evidence" value="ECO:0007669"/>
    <property type="project" value="UniProtKB-UniRule"/>
</dbReference>
<dbReference type="SUPFAM" id="SSF58069">
    <property type="entry name" value="Virus ectodomain"/>
    <property type="match status" value="1"/>
</dbReference>
<keyword evidence="28 33" id="KW-0325">Glycoprotein</keyword>
<dbReference type="Pfam" id="PF00517">
    <property type="entry name" value="GP41"/>
    <property type="match status" value="1"/>
</dbReference>
<dbReference type="InterPro" id="IPR000328">
    <property type="entry name" value="GP41-like"/>
</dbReference>
<evidence type="ECO:0000256" key="30">
    <source>
        <dbReference type="ARBA" id="ARBA00023288"/>
    </source>
</evidence>
<evidence type="ECO:0000256" key="27">
    <source>
        <dbReference type="ARBA" id="ARBA00023157"/>
    </source>
</evidence>
<keyword evidence="24 33" id="KW-0175">Coiled coil</keyword>
<dbReference type="FunFam" id="2.170.40.20:FF:000003">
    <property type="entry name" value="Envelope glycoprotein gp160"/>
    <property type="match status" value="1"/>
</dbReference>
<evidence type="ECO:0000256" key="9">
    <source>
        <dbReference type="ARBA" id="ARBA00022511"/>
    </source>
</evidence>
<comment type="function">
    <text evidence="33">Envelope glycoprotein gp160: Oligomerizes in the host endoplasmic reticulum into predominantly trimers. In a second time, gp160 transits in the host Golgi, where glycosylation is completed. The precursor is then proteolytically cleaved in the trans-Golgi and thereby activated by cellular furin or furin-like proteases to produce gp120 and gp41.</text>
</comment>
<keyword evidence="25 33" id="KW-0472">Membrane</keyword>
<feature type="region of interest" description="MPER; binding to GalCer" evidence="33">
    <location>
        <begin position="654"/>
        <end position="675"/>
    </location>
</feature>
<evidence type="ECO:0000256" key="17">
    <source>
        <dbReference type="ARBA" id="ARBA00022804"/>
    </source>
</evidence>
<organism evidence="38">
    <name type="scientific">Human immunodeficiency virus type 1</name>
    <name type="common">HIV-1</name>
    <dbReference type="NCBI Taxonomy" id="11676"/>
    <lineage>
        <taxon>Viruses</taxon>
        <taxon>Riboviria</taxon>
        <taxon>Pararnavirae</taxon>
        <taxon>Artverviricota</taxon>
        <taxon>Revtraviricetes</taxon>
        <taxon>Ortervirales</taxon>
        <taxon>Retroviridae</taxon>
        <taxon>Orthoretrovirinae</taxon>
        <taxon>Lentivirus</taxon>
        <taxon>Lentivirus humimdef1</taxon>
    </lineage>
</organism>
<dbReference type="SUPFAM" id="SSF56502">
    <property type="entry name" value="gp120 core"/>
    <property type="match status" value="2"/>
</dbReference>
<comment type="domain">
    <text evidence="33 34">The 17 amino acids long immunosuppressive region is present in many retroviral envelope proteins. Synthetic peptides derived from this relatively conserved sequence inhibit immune function in vitro and in vivo.</text>
</comment>
<keyword evidence="30 33" id="KW-0449">Lipoprotein</keyword>
<comment type="function">
    <text evidence="33">Surface protein gp120: Attaches the virus to the host lymphoid cell by binding to the primary receptor CD4. This interaction induces a structural rearrangement creating a high affinity binding site for a chemokine coreceptor like CXCR4 and/or CCR5. Acts as a ligand for CD209/DC-SIGN and CLEC4M/DC-SIGNR, which are respectively found on dendritic cells (DCs), and on endothelial cells of liver sinusoids and lymph node sinuses. These interactions allow capture of viral particles at mucosal surfaces by these cells and subsequent transmission to permissive cells. HIV subverts the migration properties of dendritic cells to gain access to CD4+ T-cells in lymph nodes. Virus transmission to permissive T-cells occurs either in trans (without DCs infection, through viral capture and transmission), or in cis (following DCs productive infection, through the usual CD4-gp120 interaction), thereby inducing a robust infection. In trans infection, bound virions remain infectious over days and it is proposed that they are not degraded, but protected in non-lysosomal acidic organelles within the DCs close to the cell membrane thus contributing to the viral infectious potential during DCs' migration from the periphery to the lymphoid tissues. On arrival at lymphoid tissues, intact virions recycle back to DCs' cell surface allowing virus transmission to CD4+ T-cells.</text>
</comment>
<evidence type="ECO:0000313" key="38">
    <source>
        <dbReference type="EMBL" id="QQX40869.1"/>
    </source>
</evidence>
<evidence type="ECO:0000256" key="34">
    <source>
        <dbReference type="RuleBase" id="RU363095"/>
    </source>
</evidence>
<dbReference type="InterPro" id="IPR036377">
    <property type="entry name" value="Gp120_core_sf"/>
</dbReference>